<dbReference type="EMBL" id="JAKIKS010000111">
    <property type="protein sequence ID" value="MCL1126859.1"/>
    <property type="molecule type" value="Genomic_DNA"/>
</dbReference>
<dbReference type="NCBIfam" id="NF045761">
    <property type="entry name" value="NAMPUrTaseMurU"/>
    <property type="match status" value="1"/>
</dbReference>
<accession>A0ABT0LGN8</accession>
<dbReference type="InterPro" id="IPR005835">
    <property type="entry name" value="NTP_transferase_dom"/>
</dbReference>
<sequence length="222" mass="24532">MKAMILAAGRGERLRPLTDCIPKPLVCIAKKPLIVYHIENLVSIGVKDIVINLAWLGEKIPEALGSGDKWGVRLHYSYEKEALDTGGGIKQALTFLGNEPFLVVNGDVFIDELPIIPVLKKDEQAYVWLVDNPCHNLAGDFALSDGKISDSGLFKLTFSGIGLYRPALFLQCHKSRFPLARLLRDGMQKGNVVGGHMVTFWCDVGTVERLVALEERQAYLLS</sequence>
<proteinExistence type="predicted"/>
<gene>
    <name evidence="4" type="ORF">L2764_20825</name>
</gene>
<evidence type="ECO:0000259" key="3">
    <source>
        <dbReference type="Pfam" id="PF00483"/>
    </source>
</evidence>
<dbReference type="RefSeq" id="WP_248942268.1">
    <property type="nucleotide sequence ID" value="NZ_JAKIKS010000111.1"/>
</dbReference>
<keyword evidence="1" id="KW-0808">Transferase</keyword>
<dbReference type="Proteomes" id="UP001203423">
    <property type="component" value="Unassembled WGS sequence"/>
</dbReference>
<name>A0ABT0LGN8_9GAMM</name>
<dbReference type="SUPFAM" id="SSF53448">
    <property type="entry name" value="Nucleotide-diphospho-sugar transferases"/>
    <property type="match status" value="1"/>
</dbReference>
<evidence type="ECO:0000313" key="5">
    <source>
        <dbReference type="Proteomes" id="UP001203423"/>
    </source>
</evidence>
<dbReference type="CDD" id="cd06422">
    <property type="entry name" value="NTP_transferase_like_1"/>
    <property type="match status" value="1"/>
</dbReference>
<feature type="domain" description="Nucleotidyl transferase" evidence="3">
    <location>
        <begin position="2"/>
        <end position="112"/>
    </location>
</feature>
<protein>
    <submittedName>
        <fullName evidence="4">Nucleotidyltransferase family protein</fullName>
    </submittedName>
</protein>
<dbReference type="Gene3D" id="3.90.550.10">
    <property type="entry name" value="Spore Coat Polysaccharide Biosynthesis Protein SpsA, Chain A"/>
    <property type="match status" value="1"/>
</dbReference>
<dbReference type="PANTHER" id="PTHR43584">
    <property type="entry name" value="NUCLEOTIDYL TRANSFERASE"/>
    <property type="match status" value="1"/>
</dbReference>
<reference evidence="4 5" key="1">
    <citation type="submission" date="2022-01" db="EMBL/GenBank/DDBJ databases">
        <title>Whole genome-based taxonomy of the Shewanellaceae.</title>
        <authorList>
            <person name="Martin-Rodriguez A.J."/>
        </authorList>
    </citation>
    <scope>NUCLEOTIDE SEQUENCE [LARGE SCALE GENOMIC DNA]</scope>
    <source>
        <strain evidence="4 5">DSM 17177</strain>
    </source>
</reference>
<evidence type="ECO:0000256" key="1">
    <source>
        <dbReference type="ARBA" id="ARBA00022679"/>
    </source>
</evidence>
<keyword evidence="5" id="KW-1185">Reference proteome</keyword>
<dbReference type="PANTHER" id="PTHR43584:SF8">
    <property type="entry name" value="N-ACETYLMURAMATE ALPHA-1-PHOSPHATE URIDYLYLTRANSFERASE"/>
    <property type="match status" value="1"/>
</dbReference>
<comment type="caution">
    <text evidence="4">The sequence shown here is derived from an EMBL/GenBank/DDBJ whole genome shotgun (WGS) entry which is preliminary data.</text>
</comment>
<dbReference type="InterPro" id="IPR054790">
    <property type="entry name" value="MurU"/>
</dbReference>
<evidence type="ECO:0000313" key="4">
    <source>
        <dbReference type="EMBL" id="MCL1126859.1"/>
    </source>
</evidence>
<dbReference type="InterPro" id="IPR029044">
    <property type="entry name" value="Nucleotide-diphossugar_trans"/>
</dbReference>
<organism evidence="4 5">
    <name type="scientific">Shewanella surugensis</name>
    <dbReference type="NCBI Taxonomy" id="212020"/>
    <lineage>
        <taxon>Bacteria</taxon>
        <taxon>Pseudomonadati</taxon>
        <taxon>Pseudomonadota</taxon>
        <taxon>Gammaproteobacteria</taxon>
        <taxon>Alteromonadales</taxon>
        <taxon>Shewanellaceae</taxon>
        <taxon>Shewanella</taxon>
    </lineage>
</organism>
<keyword evidence="2" id="KW-0548">Nucleotidyltransferase</keyword>
<dbReference type="Pfam" id="PF00483">
    <property type="entry name" value="NTP_transferase"/>
    <property type="match status" value="1"/>
</dbReference>
<evidence type="ECO:0000256" key="2">
    <source>
        <dbReference type="ARBA" id="ARBA00022695"/>
    </source>
</evidence>
<dbReference type="InterPro" id="IPR050065">
    <property type="entry name" value="GlmU-like"/>
</dbReference>